<dbReference type="InterPro" id="IPR014001">
    <property type="entry name" value="Helicase_ATP-bd"/>
</dbReference>
<dbReference type="Gene3D" id="1.10.3210.30">
    <property type="match status" value="1"/>
</dbReference>
<keyword evidence="5" id="KW-0547">Nucleotide-binding</keyword>
<dbReference type="AlphaFoldDB" id="A0A2N3QM08"/>
<evidence type="ECO:0000259" key="11">
    <source>
        <dbReference type="PROSITE" id="PS51192"/>
    </source>
</evidence>
<comment type="similarity">
    <text evidence="2">In the central section; belongs to the CRISPR-associated helicase Cas3 family.</text>
</comment>
<sequence length="1045" mass="116455">MQGVSAVAASLWAKSDRGQSDGIAGPLWLPLYVHMTDSLYTCEHLWDGWVPQGTKDIIIADCNGDARLARSLVTFLAGIHDLGKASPEFQSQTWGSGEEENLMWKLRDAGLPFIGDSRVQSKGEQWLGHPVIGDRLLVDYLSKYGWKLKKARFLGGILAAHHGKIPIPHTPRVQTDGSLKQVKRWDIRCGFYNSNPGKAGKFNKDNAKNKAWQSVQFELIDYVRTLAHLDDDDLNYLRDLHIHDEPTTLLSTESQSLITGIVIMSDWIASNTLYFPLIPARPYDCDEDSDRGAALLYECSLIETSEGLRKRADRAWKKLDLPPSWKENAMPQTDEELFAERFSFPAHAQPRPVQRIATDIARNVKEPGIMIIEAPMGEGKTEAALAAAEIFAHKAKRGGVCVALPTMATTDAMFERVNAWVNRLGQDTESSANERTMFLAHGKAWLNKTYAEMMRANRFQDIGMDLDNNAVGTGGAAINATQQAVVNDWFSGRKRGVLANFLVCTVDQVLMAALRMKHVMLRQLGLTNKVVIIDECHAYDAYMQQYLQRALEWLGGCHAPVILLSATLSDKLRNTLASAYLRGAAYSDSQTDNLPVLDKNAYPVITYTDGLTVQSCTADPSGRKTAVECAVIDDDVSATVRTLRERLADGGCAGVICDTVGRAQNMYEALKGVFGKECVTLSHSRFVDCDRMNNEAGLRQKLGPKATRANGERPGKYIVVGTQVLEQSLDIDFDVLVTDIAPIDLVMQRLGRVHRHHRGDGECDRPERLRIARCYIRGIDRWGETGPVFPKALTMVYEQASLKEALETLGYYGVSAHSTVHLPDDIAPLVRSAYEDDDTTRIEELHVPQSWREEYLKDCDERRRTIGSKEAKAQGYLLQDPVIQNSSGEPWEDGGAVQKGDAANKEEEKGQMTVRDTRDTVEVLLVRRCGDHLALLPWVMEGRELPIGEVPPDDVSVKLIQCAIRLPLSVCSDVDALIGELEDRCEEYVRNWQDSAWLGGRLLLVMDQEDNESFGCALTGKHVRYSRETGLSVENDEKREHDKLI</sequence>
<proteinExistence type="inferred from homology"/>
<dbReference type="InterPro" id="IPR038257">
    <property type="entry name" value="CRISPR-assoc_Cas3_HD_sf"/>
</dbReference>
<dbReference type="GO" id="GO:0046872">
    <property type="term" value="F:metal ion binding"/>
    <property type="evidence" value="ECO:0007669"/>
    <property type="project" value="UniProtKB-KW"/>
</dbReference>
<protein>
    <submittedName>
        <fullName evidence="13">CRISPR-associated helicase, Cas3</fullName>
    </submittedName>
</protein>
<dbReference type="InterPro" id="IPR006483">
    <property type="entry name" value="CRISPR-assoc_Cas3_HD"/>
</dbReference>
<dbReference type="InterPro" id="IPR050547">
    <property type="entry name" value="DEAD_box_RNA_helicases"/>
</dbReference>
<evidence type="ECO:0000256" key="10">
    <source>
        <dbReference type="SAM" id="MobiDB-lite"/>
    </source>
</evidence>
<dbReference type="PROSITE" id="PS51192">
    <property type="entry name" value="HELICASE_ATP_BIND_1"/>
    <property type="match status" value="1"/>
</dbReference>
<evidence type="ECO:0000313" key="14">
    <source>
        <dbReference type="Proteomes" id="UP000233727"/>
    </source>
</evidence>
<evidence type="ECO:0000256" key="9">
    <source>
        <dbReference type="ARBA" id="ARBA00023118"/>
    </source>
</evidence>
<evidence type="ECO:0000256" key="5">
    <source>
        <dbReference type="ARBA" id="ARBA00022741"/>
    </source>
</evidence>
<dbReference type="GO" id="GO:0051607">
    <property type="term" value="P:defense response to virus"/>
    <property type="evidence" value="ECO:0007669"/>
    <property type="project" value="UniProtKB-KW"/>
</dbReference>
<dbReference type="EMBL" id="PCGY01000011">
    <property type="protein sequence ID" value="PKU92725.1"/>
    <property type="molecule type" value="Genomic_DNA"/>
</dbReference>
<feature type="region of interest" description="Disordered" evidence="10">
    <location>
        <begin position="886"/>
        <end position="914"/>
    </location>
</feature>
<dbReference type="SUPFAM" id="SSF52540">
    <property type="entry name" value="P-loop containing nucleoside triphosphate hydrolases"/>
    <property type="match status" value="1"/>
</dbReference>
<dbReference type="Gene3D" id="3.40.50.300">
    <property type="entry name" value="P-loop containing nucleotide triphosphate hydrolases"/>
    <property type="match status" value="2"/>
</dbReference>
<dbReference type="Pfam" id="PF18019">
    <property type="entry name" value="Cas3_HD"/>
    <property type="match status" value="1"/>
</dbReference>
<dbReference type="GO" id="GO:0003723">
    <property type="term" value="F:RNA binding"/>
    <property type="evidence" value="ECO:0007669"/>
    <property type="project" value="TreeGrafter"/>
</dbReference>
<comment type="similarity">
    <text evidence="1">In the N-terminal section; belongs to the CRISPR-associated nuclease Cas3-HD family.</text>
</comment>
<feature type="domain" description="HD Cas3-type" evidence="12">
    <location>
        <begin position="24"/>
        <end position="268"/>
    </location>
</feature>
<dbReference type="InterPro" id="IPR041372">
    <property type="entry name" value="Cas3_C"/>
</dbReference>
<evidence type="ECO:0000256" key="8">
    <source>
        <dbReference type="ARBA" id="ARBA00022840"/>
    </source>
</evidence>
<comment type="caution">
    <text evidence="13">The sequence shown here is derived from an EMBL/GenBank/DDBJ whole genome shotgun (WGS) entry which is preliminary data.</text>
</comment>
<keyword evidence="7" id="KW-0347">Helicase</keyword>
<evidence type="ECO:0000256" key="4">
    <source>
        <dbReference type="ARBA" id="ARBA00022723"/>
    </source>
</evidence>
<evidence type="ECO:0000259" key="12">
    <source>
        <dbReference type="PROSITE" id="PS51643"/>
    </source>
</evidence>
<evidence type="ECO:0000256" key="7">
    <source>
        <dbReference type="ARBA" id="ARBA00022806"/>
    </source>
</evidence>
<keyword evidence="6" id="KW-0378">Hydrolase</keyword>
<accession>A0A2N3QM08</accession>
<dbReference type="GO" id="GO:0003724">
    <property type="term" value="F:RNA helicase activity"/>
    <property type="evidence" value="ECO:0007669"/>
    <property type="project" value="TreeGrafter"/>
</dbReference>
<dbReference type="NCBIfam" id="TIGR01587">
    <property type="entry name" value="cas3_core"/>
    <property type="match status" value="1"/>
</dbReference>
<dbReference type="GO" id="GO:0016787">
    <property type="term" value="F:hydrolase activity"/>
    <property type="evidence" value="ECO:0007669"/>
    <property type="project" value="UniProtKB-KW"/>
</dbReference>
<evidence type="ECO:0000256" key="2">
    <source>
        <dbReference type="ARBA" id="ARBA00009046"/>
    </source>
</evidence>
<dbReference type="CDD" id="cd09641">
    <property type="entry name" value="Cas3''_I"/>
    <property type="match status" value="1"/>
</dbReference>
<feature type="compositionally biased region" description="Basic and acidic residues" evidence="10">
    <location>
        <begin position="902"/>
        <end position="914"/>
    </location>
</feature>
<dbReference type="PROSITE" id="PS51643">
    <property type="entry name" value="HD_CAS3"/>
    <property type="match status" value="1"/>
</dbReference>
<dbReference type="PANTHER" id="PTHR47963:SF9">
    <property type="entry name" value="CRISPR-ASSOCIATED ENDONUCLEASE_HELICASE CAS3"/>
    <property type="match status" value="1"/>
</dbReference>
<name>A0A2N3QM08_9BIFI</name>
<reference evidence="13 14" key="1">
    <citation type="submission" date="2017-10" db="EMBL/GenBank/DDBJ databases">
        <title>Bifidobacterium genomics.</title>
        <authorList>
            <person name="Lugli G.A."/>
            <person name="Milani C."/>
            <person name="Mancabelli L."/>
        </authorList>
    </citation>
    <scope>NUCLEOTIDE SEQUENCE [LARGE SCALE GENOMIC DNA]</scope>
    <source>
        <strain evidence="13 14">1542B</strain>
    </source>
</reference>
<dbReference type="InterPro" id="IPR027417">
    <property type="entry name" value="P-loop_NTPase"/>
</dbReference>
<dbReference type="Proteomes" id="UP000233727">
    <property type="component" value="Unassembled WGS sequence"/>
</dbReference>
<dbReference type="PANTHER" id="PTHR47963">
    <property type="entry name" value="DEAD-BOX ATP-DEPENDENT RNA HELICASE 47, MITOCHONDRIAL"/>
    <property type="match status" value="1"/>
</dbReference>
<keyword evidence="3" id="KW-0540">Nuclease</keyword>
<evidence type="ECO:0000256" key="1">
    <source>
        <dbReference type="ARBA" id="ARBA00006847"/>
    </source>
</evidence>
<evidence type="ECO:0000256" key="6">
    <source>
        <dbReference type="ARBA" id="ARBA00022801"/>
    </source>
</evidence>
<dbReference type="Pfam" id="PF22590">
    <property type="entry name" value="Cas3-like_C_2"/>
    <property type="match status" value="1"/>
</dbReference>
<dbReference type="NCBIfam" id="TIGR01596">
    <property type="entry name" value="cas3_HD"/>
    <property type="match status" value="1"/>
</dbReference>
<dbReference type="InterPro" id="IPR054712">
    <property type="entry name" value="Cas3-like_dom"/>
</dbReference>
<keyword evidence="4" id="KW-0479">Metal-binding</keyword>
<keyword evidence="9" id="KW-0051">Antiviral defense</keyword>
<evidence type="ECO:0000313" key="13">
    <source>
        <dbReference type="EMBL" id="PKU92725.1"/>
    </source>
</evidence>
<organism evidence="13 14">
    <name type="scientific">Bifidobacterium thermophilum</name>
    <dbReference type="NCBI Taxonomy" id="33905"/>
    <lineage>
        <taxon>Bacteria</taxon>
        <taxon>Bacillati</taxon>
        <taxon>Actinomycetota</taxon>
        <taxon>Actinomycetes</taxon>
        <taxon>Bifidobacteriales</taxon>
        <taxon>Bifidobacteriaceae</taxon>
        <taxon>Bifidobacterium</taxon>
    </lineage>
</organism>
<keyword evidence="8" id="KW-0067">ATP-binding</keyword>
<feature type="domain" description="Helicase ATP-binding" evidence="11">
    <location>
        <begin position="361"/>
        <end position="586"/>
    </location>
</feature>
<dbReference type="GO" id="GO:0004518">
    <property type="term" value="F:nuclease activity"/>
    <property type="evidence" value="ECO:0007669"/>
    <property type="project" value="UniProtKB-KW"/>
</dbReference>
<gene>
    <name evidence="13" type="ORF">CQR47_0574</name>
</gene>
<dbReference type="InterPro" id="IPR006474">
    <property type="entry name" value="Helicase_Cas3_CRISPR-ass_core"/>
</dbReference>
<dbReference type="GO" id="GO:0005524">
    <property type="term" value="F:ATP binding"/>
    <property type="evidence" value="ECO:0007669"/>
    <property type="project" value="UniProtKB-KW"/>
</dbReference>
<evidence type="ECO:0000256" key="3">
    <source>
        <dbReference type="ARBA" id="ARBA00022722"/>
    </source>
</evidence>
<dbReference type="SMART" id="SM00487">
    <property type="entry name" value="DEXDc"/>
    <property type="match status" value="1"/>
</dbReference>
<dbReference type="Pfam" id="PF18395">
    <property type="entry name" value="Cas3_C"/>
    <property type="match status" value="1"/>
</dbReference>